<dbReference type="EMBL" id="JAUOOM010000002">
    <property type="protein sequence ID" value="MDO6405698.1"/>
    <property type="molecule type" value="Genomic_DNA"/>
</dbReference>
<feature type="transmembrane region" description="Helical" evidence="1">
    <location>
        <begin position="138"/>
        <end position="163"/>
    </location>
</feature>
<keyword evidence="1" id="KW-0812">Transmembrane</keyword>
<dbReference type="AlphaFoldDB" id="A0AAP9H5B6"/>
<proteinExistence type="predicted"/>
<feature type="transmembrane region" description="Helical" evidence="1">
    <location>
        <begin position="6"/>
        <end position="23"/>
    </location>
</feature>
<evidence type="ECO:0000313" key="2">
    <source>
        <dbReference type="EMBL" id="MDO6405698.1"/>
    </source>
</evidence>
<dbReference type="Proteomes" id="UP001171299">
    <property type="component" value="Unassembled WGS sequence"/>
</dbReference>
<keyword evidence="1" id="KW-1133">Transmembrane helix</keyword>
<accession>A0AAP9H5B6</accession>
<dbReference type="Proteomes" id="UP000424872">
    <property type="component" value="Chromosome"/>
</dbReference>
<dbReference type="InterPro" id="IPR046730">
    <property type="entry name" value="DUF6622"/>
</dbReference>
<reference evidence="4" key="1">
    <citation type="submission" date="2017-11" db="EMBL/GenBank/DDBJ databases">
        <title>Genome sequence of Pantoea sp. MSR2.</title>
        <authorList>
            <person name="Nascimento F.X."/>
        </authorList>
    </citation>
    <scope>NUCLEOTIDE SEQUENCE [LARGE SCALE GENOMIC DNA]</scope>
    <source>
        <strain evidence="4">MSR2</strain>
    </source>
</reference>
<evidence type="ECO:0000313" key="3">
    <source>
        <dbReference type="EMBL" id="QGR06662.1"/>
    </source>
</evidence>
<sequence length="170" mass="18701">MLVIAIIQHTPVWVWILFIYLLSRGIKALKTREVPVGKLFLIPVLFLLWAIHGVFTETHWTLAALGVMLAGLLSGCLLGAMLGRRNRPTTQSSQPGTIIRPGSVLPLIFMVVAFIAKYVLSVSVILQPALIDSLTFNLAHGLISGLTAGVFWGNMLVAFIPWYRSRIKPA</sequence>
<evidence type="ECO:0008006" key="6">
    <source>
        <dbReference type="Google" id="ProtNLM"/>
    </source>
</evidence>
<reference evidence="2" key="3">
    <citation type="submission" date="2023-07" db="EMBL/GenBank/DDBJ databases">
        <title>The extreme plant-growth-promoting properties of Pantoea phytobeneficialis PF55 revealed by functional and genomic analysis.</title>
        <authorList>
            <person name="Nascimento F.X."/>
            <person name="Marcio R.J."/>
        </authorList>
    </citation>
    <scope>NUCLEOTIDE SEQUENCE</scope>
    <source>
        <strain evidence="2">PF55</strain>
    </source>
</reference>
<feature type="transmembrane region" description="Helical" evidence="1">
    <location>
        <begin position="61"/>
        <end position="83"/>
    </location>
</feature>
<feature type="transmembrane region" description="Helical" evidence="1">
    <location>
        <begin position="35"/>
        <end position="55"/>
    </location>
</feature>
<dbReference type="EMBL" id="CP024636">
    <property type="protein sequence ID" value="QGR06662.1"/>
    <property type="molecule type" value="Genomic_DNA"/>
</dbReference>
<dbReference type="RefSeq" id="WP_208725411.1">
    <property type="nucleotide sequence ID" value="NZ_CP024636.1"/>
</dbReference>
<dbReference type="KEGG" id="ppho:CTZ24_09670"/>
<evidence type="ECO:0000256" key="1">
    <source>
        <dbReference type="SAM" id="Phobius"/>
    </source>
</evidence>
<evidence type="ECO:0000313" key="4">
    <source>
        <dbReference type="Proteomes" id="UP000424872"/>
    </source>
</evidence>
<evidence type="ECO:0000313" key="5">
    <source>
        <dbReference type="Proteomes" id="UP001171299"/>
    </source>
</evidence>
<keyword evidence="5" id="KW-1185">Reference proteome</keyword>
<feature type="transmembrane region" description="Helical" evidence="1">
    <location>
        <begin position="104"/>
        <end position="126"/>
    </location>
</feature>
<keyword evidence="1" id="KW-0472">Membrane</keyword>
<protein>
    <recommendedName>
        <fullName evidence="6">DUF1453 domain-containing protein</fullName>
    </recommendedName>
</protein>
<name>A0AAP9H5B6_9GAMM</name>
<organism evidence="3 4">
    <name type="scientific">Pantoea phytobeneficialis</name>
    <dbReference type="NCBI Taxonomy" id="2052056"/>
    <lineage>
        <taxon>Bacteria</taxon>
        <taxon>Pseudomonadati</taxon>
        <taxon>Pseudomonadota</taxon>
        <taxon>Gammaproteobacteria</taxon>
        <taxon>Enterobacterales</taxon>
        <taxon>Erwiniaceae</taxon>
        <taxon>Pantoea</taxon>
    </lineage>
</organism>
<dbReference type="Pfam" id="PF20327">
    <property type="entry name" value="DUF6622"/>
    <property type="match status" value="1"/>
</dbReference>
<reference evidence="3" key="2">
    <citation type="journal article" date="2020" name="Environ. Microbiol.">
        <title>The extreme plant-growth-promoting properties of Pantoea phytobeneficialis MSR2 revealed by functional and genomic analysis.</title>
        <authorList>
            <person name="Nascimento F.X."/>
            <person name="Hernandez A.G."/>
            <person name="Glick B.R."/>
            <person name="Rossi M.J."/>
        </authorList>
    </citation>
    <scope>NUCLEOTIDE SEQUENCE</scope>
    <source>
        <strain evidence="3">MSR2</strain>
    </source>
</reference>
<gene>
    <name evidence="3" type="ORF">CTZ24_09670</name>
    <name evidence="2" type="ORF">Q3404_03830</name>
</gene>